<dbReference type="PANTHER" id="PTHR43308:SF1">
    <property type="entry name" value="OUTER MEMBRANE PROTEIN ALPHA"/>
    <property type="match status" value="1"/>
</dbReference>
<dbReference type="PANTHER" id="PTHR43308">
    <property type="entry name" value="OUTER MEMBRANE PROTEIN ALPHA-RELATED"/>
    <property type="match status" value="1"/>
</dbReference>
<feature type="region of interest" description="Disordered" evidence="4">
    <location>
        <begin position="225"/>
        <end position="254"/>
    </location>
</feature>
<gene>
    <name evidence="6" type="ORF">ENR64_26870</name>
</gene>
<dbReference type="InterPro" id="IPR051465">
    <property type="entry name" value="Cell_Envelope_Struct_Comp"/>
</dbReference>
<comment type="similarity">
    <text evidence="1 2">Belongs to the OprB family.</text>
</comment>
<evidence type="ECO:0000256" key="3">
    <source>
        <dbReference type="SAM" id="Coils"/>
    </source>
</evidence>
<feature type="compositionally biased region" description="Low complexity" evidence="4">
    <location>
        <begin position="225"/>
        <end position="247"/>
    </location>
</feature>
<dbReference type="SUPFAM" id="SSF56935">
    <property type="entry name" value="Porins"/>
    <property type="match status" value="1"/>
</dbReference>
<dbReference type="InterPro" id="IPR001119">
    <property type="entry name" value="SLH_dom"/>
</dbReference>
<dbReference type="Pfam" id="PF00395">
    <property type="entry name" value="SLH"/>
    <property type="match status" value="1"/>
</dbReference>
<dbReference type="AlphaFoldDB" id="A0A7C3KKI2"/>
<dbReference type="InterPro" id="IPR007049">
    <property type="entry name" value="Carb-sel_porin_OprB"/>
</dbReference>
<dbReference type="GO" id="GO:0008643">
    <property type="term" value="P:carbohydrate transport"/>
    <property type="evidence" value="ECO:0007669"/>
    <property type="project" value="InterPro"/>
</dbReference>
<name>A0A7C3KKI2_9CYAN</name>
<evidence type="ECO:0000256" key="2">
    <source>
        <dbReference type="RuleBase" id="RU363072"/>
    </source>
</evidence>
<evidence type="ECO:0000256" key="1">
    <source>
        <dbReference type="ARBA" id="ARBA00008769"/>
    </source>
</evidence>
<dbReference type="InterPro" id="IPR047684">
    <property type="entry name" value="Por_som-like"/>
</dbReference>
<evidence type="ECO:0000259" key="5">
    <source>
        <dbReference type="PROSITE" id="PS51272"/>
    </source>
</evidence>
<dbReference type="Gene3D" id="2.40.160.180">
    <property type="entry name" value="Carbohydrate-selective porin OprB"/>
    <property type="match status" value="1"/>
</dbReference>
<dbReference type="PROSITE" id="PS51272">
    <property type="entry name" value="SLH"/>
    <property type="match status" value="1"/>
</dbReference>
<keyword evidence="3" id="KW-0175">Coiled coil</keyword>
<dbReference type="GO" id="GO:0015288">
    <property type="term" value="F:porin activity"/>
    <property type="evidence" value="ECO:0007669"/>
    <property type="project" value="InterPro"/>
</dbReference>
<dbReference type="GO" id="GO:0016020">
    <property type="term" value="C:membrane"/>
    <property type="evidence" value="ECO:0007669"/>
    <property type="project" value="InterPro"/>
</dbReference>
<comment type="caution">
    <text evidence="6">The sequence shown here is derived from an EMBL/GenBank/DDBJ whole genome shotgun (WGS) entry which is preliminary data.</text>
</comment>
<dbReference type="EMBL" id="DSRU01000396">
    <property type="protein sequence ID" value="HFN01303.1"/>
    <property type="molecule type" value="Genomic_DNA"/>
</dbReference>
<protein>
    <recommendedName>
        <fullName evidence="5">SLH domain-containing protein</fullName>
    </recommendedName>
</protein>
<accession>A0A7C3KKI2</accession>
<dbReference type="Pfam" id="PF04966">
    <property type="entry name" value="OprB"/>
    <property type="match status" value="1"/>
</dbReference>
<organism evidence="6">
    <name type="scientific">Oscillatoriales cyanobacterium SpSt-418</name>
    <dbReference type="NCBI Taxonomy" id="2282169"/>
    <lineage>
        <taxon>Bacteria</taxon>
        <taxon>Bacillati</taxon>
        <taxon>Cyanobacteriota</taxon>
        <taxon>Cyanophyceae</taxon>
        <taxon>Oscillatoriophycideae</taxon>
        <taxon>Oscillatoriales</taxon>
    </lineage>
</organism>
<reference evidence="6" key="1">
    <citation type="journal article" date="2020" name="mSystems">
        <title>Genome- and Community-Level Interaction Insights into Carbon Utilization and Element Cycling Functions of Hydrothermarchaeota in Hydrothermal Sediment.</title>
        <authorList>
            <person name="Zhou Z."/>
            <person name="Liu Y."/>
            <person name="Xu W."/>
            <person name="Pan J."/>
            <person name="Luo Z.H."/>
            <person name="Li M."/>
        </authorList>
    </citation>
    <scope>NUCLEOTIDE SEQUENCE [LARGE SCALE GENOMIC DNA]</scope>
    <source>
        <strain evidence="6">SpSt-418</strain>
    </source>
</reference>
<dbReference type="InterPro" id="IPR038673">
    <property type="entry name" value="OprB_sf"/>
</dbReference>
<feature type="domain" description="SLH" evidence="5">
    <location>
        <begin position="53"/>
        <end position="117"/>
    </location>
</feature>
<feature type="coiled-coil region" evidence="3">
    <location>
        <begin position="127"/>
        <end position="161"/>
    </location>
</feature>
<evidence type="ECO:0000256" key="4">
    <source>
        <dbReference type="SAM" id="MobiDB-lite"/>
    </source>
</evidence>
<dbReference type="NCBIfam" id="NF033921">
    <property type="entry name" value="por_somb"/>
    <property type="match status" value="1"/>
</dbReference>
<sequence>MVSAVAIGTTCSFACPVVAESLTDSLLPTPEATQSQLDQGYEAEAGELEQVTSVSQLSDVIPSDWAFQALQSLVERYGCIAGYPDQTFRGNRSLSRYEFAAGLNACLDRITELVAAGTADLVKKEDLVALQKLQEEFQEDLAELRGRIEPLEGRITTLEKQQFSTTTKLSGEVVFNLAGVLGDDKALNSDNWRTIENTAPANQANITDALLTDRRFVRPDGTVLGTTTAPVGTPGTGANAGATAQPTRSRNVNRNPIFGDRVRLNLLSSFTGQDQLLVWLETINLTAFNAPITGTNMTRVSVDGTANLDNDIQLGKVFYRFPVGDRLQVVVDAIGGEFYDNINTINPFFASAVQGSVSRFGRFSPIYRASNTASASNTGAGITLNYKLGDSFTISGGYLARRPSDPSDDRGLFDGSYGALVQFTFQPNKDFILGLTYAHSYFSGASNDVTVSGAYGSAFANAPFGAGFGSTVDNPRGVATSANYYGIQASYRIAPWLAISGWGLYTQAIAEDGKGLANVSTGDKADIWSWMVGLAFPDAFGKGNLAGLMVGMPPKVTKSDFGPANTTATTPRREDEDTSLHLEALFRYQITDNISITPGFIMVLNPEHNNNNDTVYVGVIRTTFRF</sequence>
<proteinExistence type="inferred from homology"/>
<evidence type="ECO:0000313" key="6">
    <source>
        <dbReference type="EMBL" id="HFN01303.1"/>
    </source>
</evidence>